<keyword evidence="3" id="KW-1185">Reference proteome</keyword>
<dbReference type="Proteomes" id="UP000242188">
    <property type="component" value="Unassembled WGS sequence"/>
</dbReference>
<accession>A0A210Q3X8</accession>
<comment type="caution">
    <text evidence="2">The sequence shown here is derived from an EMBL/GenBank/DDBJ whole genome shotgun (WGS) entry which is preliminary data.</text>
</comment>
<gene>
    <name evidence="2" type="ORF">KP79_PYT21808</name>
</gene>
<evidence type="ECO:0000313" key="3">
    <source>
        <dbReference type="Proteomes" id="UP000242188"/>
    </source>
</evidence>
<evidence type="ECO:0000313" key="2">
    <source>
        <dbReference type="EMBL" id="OWF43415.1"/>
    </source>
</evidence>
<dbReference type="AlphaFoldDB" id="A0A210Q3X8"/>
<proteinExistence type="predicted"/>
<name>A0A210Q3X8_MIZYE</name>
<feature type="signal peptide" evidence="1">
    <location>
        <begin position="1"/>
        <end position="18"/>
    </location>
</feature>
<dbReference type="EMBL" id="NEDP02005113">
    <property type="protein sequence ID" value="OWF43415.1"/>
    <property type="molecule type" value="Genomic_DNA"/>
</dbReference>
<organism evidence="2 3">
    <name type="scientific">Mizuhopecten yessoensis</name>
    <name type="common">Japanese scallop</name>
    <name type="synonym">Patinopecten yessoensis</name>
    <dbReference type="NCBI Taxonomy" id="6573"/>
    <lineage>
        <taxon>Eukaryota</taxon>
        <taxon>Metazoa</taxon>
        <taxon>Spiralia</taxon>
        <taxon>Lophotrochozoa</taxon>
        <taxon>Mollusca</taxon>
        <taxon>Bivalvia</taxon>
        <taxon>Autobranchia</taxon>
        <taxon>Pteriomorphia</taxon>
        <taxon>Pectinida</taxon>
        <taxon>Pectinoidea</taxon>
        <taxon>Pectinidae</taxon>
        <taxon>Mizuhopecten</taxon>
    </lineage>
</organism>
<feature type="chain" id="PRO_5012962156" evidence="1">
    <location>
        <begin position="19"/>
        <end position="85"/>
    </location>
</feature>
<keyword evidence="1" id="KW-0732">Signal</keyword>
<evidence type="ECO:0000256" key="1">
    <source>
        <dbReference type="SAM" id="SignalP"/>
    </source>
</evidence>
<protein>
    <submittedName>
        <fullName evidence="2">Uncharacterized protein</fullName>
    </submittedName>
</protein>
<sequence>MKALAVFVLTLLAVTTNTLEDPTNTTMPNISENSSAVAVTTNTLANPTNKTKAENSGHSSAVGEPVLVTILSCVACMLIIGDRLQ</sequence>
<reference evidence="2 3" key="1">
    <citation type="journal article" date="2017" name="Nat. Ecol. Evol.">
        <title>Scallop genome provides insights into evolution of bilaterian karyotype and development.</title>
        <authorList>
            <person name="Wang S."/>
            <person name="Zhang J."/>
            <person name="Jiao W."/>
            <person name="Li J."/>
            <person name="Xun X."/>
            <person name="Sun Y."/>
            <person name="Guo X."/>
            <person name="Huan P."/>
            <person name="Dong B."/>
            <person name="Zhang L."/>
            <person name="Hu X."/>
            <person name="Sun X."/>
            <person name="Wang J."/>
            <person name="Zhao C."/>
            <person name="Wang Y."/>
            <person name="Wang D."/>
            <person name="Huang X."/>
            <person name="Wang R."/>
            <person name="Lv J."/>
            <person name="Li Y."/>
            <person name="Zhang Z."/>
            <person name="Liu B."/>
            <person name="Lu W."/>
            <person name="Hui Y."/>
            <person name="Liang J."/>
            <person name="Zhou Z."/>
            <person name="Hou R."/>
            <person name="Li X."/>
            <person name="Liu Y."/>
            <person name="Li H."/>
            <person name="Ning X."/>
            <person name="Lin Y."/>
            <person name="Zhao L."/>
            <person name="Xing Q."/>
            <person name="Dou J."/>
            <person name="Li Y."/>
            <person name="Mao J."/>
            <person name="Guo H."/>
            <person name="Dou H."/>
            <person name="Li T."/>
            <person name="Mu C."/>
            <person name="Jiang W."/>
            <person name="Fu Q."/>
            <person name="Fu X."/>
            <person name="Miao Y."/>
            <person name="Liu J."/>
            <person name="Yu Q."/>
            <person name="Li R."/>
            <person name="Liao H."/>
            <person name="Li X."/>
            <person name="Kong Y."/>
            <person name="Jiang Z."/>
            <person name="Chourrout D."/>
            <person name="Li R."/>
            <person name="Bao Z."/>
        </authorList>
    </citation>
    <scope>NUCLEOTIDE SEQUENCE [LARGE SCALE GENOMIC DNA]</scope>
    <source>
        <strain evidence="2 3">PY_sf001</strain>
    </source>
</reference>